<evidence type="ECO:0000256" key="3">
    <source>
        <dbReference type="ARBA" id="ARBA00023125"/>
    </source>
</evidence>
<evidence type="ECO:0000256" key="1">
    <source>
        <dbReference type="ARBA" id="ARBA00004123"/>
    </source>
</evidence>
<dbReference type="EnsemblPlants" id="Kaladp0057s0074.1.v1.1">
    <property type="protein sequence ID" value="Kaladp0057s0074.1.v1.1"/>
    <property type="gene ID" value="Kaladp0057s0074.v1.1"/>
</dbReference>
<dbReference type="Pfam" id="PF00319">
    <property type="entry name" value="SRF-TF"/>
    <property type="match status" value="1"/>
</dbReference>
<sequence>MARRPVRFIQNHSARKATYKKRSTNLIKKLDELTTLCGVVACCVIYSPGSDQPLVWPQSQEQVRRVLTDYRSQPQAVKTRSTSTAVSLLQQQIARQREKLEKQRKENREKEMTEVMFQGLTGKNLPFMNLYDLNDLAWLIDEYLNKISFHRGEREEGDRDESAGDDGAKA</sequence>
<dbReference type="SMART" id="SM00432">
    <property type="entry name" value="MADS"/>
    <property type="match status" value="1"/>
</dbReference>
<dbReference type="Proteomes" id="UP000594263">
    <property type="component" value="Unplaced"/>
</dbReference>
<keyword evidence="4" id="KW-0804">Transcription</keyword>
<evidence type="ECO:0000256" key="4">
    <source>
        <dbReference type="ARBA" id="ARBA00023163"/>
    </source>
</evidence>
<dbReference type="GO" id="GO:0005634">
    <property type="term" value="C:nucleus"/>
    <property type="evidence" value="ECO:0007669"/>
    <property type="project" value="UniProtKB-SubCell"/>
</dbReference>
<dbReference type="PANTHER" id="PTHR11945:SF387">
    <property type="entry name" value="AGAMOUS-LIKE MADS-BOX PROTEIN AGL80"/>
    <property type="match status" value="1"/>
</dbReference>
<dbReference type="Gramene" id="Kaladp0057s0074.1.v1.1">
    <property type="protein sequence ID" value="Kaladp0057s0074.1.v1.1"/>
    <property type="gene ID" value="Kaladp0057s0074.v1.1"/>
</dbReference>
<evidence type="ECO:0000256" key="6">
    <source>
        <dbReference type="SAM" id="Coils"/>
    </source>
</evidence>
<dbReference type="SUPFAM" id="SSF55455">
    <property type="entry name" value="SRF-like"/>
    <property type="match status" value="1"/>
</dbReference>
<keyword evidence="3" id="KW-0238">DNA-binding</keyword>
<protein>
    <recommendedName>
        <fullName evidence="7">MADS-box domain-containing protein</fullName>
    </recommendedName>
</protein>
<evidence type="ECO:0000256" key="2">
    <source>
        <dbReference type="ARBA" id="ARBA00023015"/>
    </source>
</evidence>
<dbReference type="PANTHER" id="PTHR11945">
    <property type="entry name" value="MADS BOX PROTEIN"/>
    <property type="match status" value="1"/>
</dbReference>
<dbReference type="GO" id="GO:0046983">
    <property type="term" value="F:protein dimerization activity"/>
    <property type="evidence" value="ECO:0007669"/>
    <property type="project" value="InterPro"/>
</dbReference>
<feature type="domain" description="MADS-box" evidence="7">
    <location>
        <begin position="1"/>
        <end position="47"/>
    </location>
</feature>
<reference evidence="8" key="1">
    <citation type="submission" date="2021-01" db="UniProtKB">
        <authorList>
            <consortium name="EnsemblPlants"/>
        </authorList>
    </citation>
    <scope>IDENTIFICATION</scope>
</reference>
<keyword evidence="2" id="KW-0805">Transcription regulation</keyword>
<evidence type="ECO:0000256" key="5">
    <source>
        <dbReference type="ARBA" id="ARBA00023242"/>
    </source>
</evidence>
<organism evidence="8 9">
    <name type="scientific">Kalanchoe fedtschenkoi</name>
    <name type="common">Lavender scallops</name>
    <name type="synonym">South American air plant</name>
    <dbReference type="NCBI Taxonomy" id="63787"/>
    <lineage>
        <taxon>Eukaryota</taxon>
        <taxon>Viridiplantae</taxon>
        <taxon>Streptophyta</taxon>
        <taxon>Embryophyta</taxon>
        <taxon>Tracheophyta</taxon>
        <taxon>Spermatophyta</taxon>
        <taxon>Magnoliopsida</taxon>
        <taxon>eudicotyledons</taxon>
        <taxon>Gunneridae</taxon>
        <taxon>Pentapetalae</taxon>
        <taxon>Saxifragales</taxon>
        <taxon>Crassulaceae</taxon>
        <taxon>Kalanchoe</taxon>
    </lineage>
</organism>
<dbReference type="InterPro" id="IPR002100">
    <property type="entry name" value="TF_MADSbox"/>
</dbReference>
<keyword evidence="5" id="KW-0539">Nucleus</keyword>
<evidence type="ECO:0000313" key="9">
    <source>
        <dbReference type="Proteomes" id="UP000594263"/>
    </source>
</evidence>
<dbReference type="AlphaFoldDB" id="A0A7N0U774"/>
<proteinExistence type="predicted"/>
<dbReference type="PROSITE" id="PS50066">
    <property type="entry name" value="MADS_BOX_2"/>
    <property type="match status" value="1"/>
</dbReference>
<dbReference type="Gene3D" id="3.40.1810.10">
    <property type="entry name" value="Transcription factor, MADS-box"/>
    <property type="match status" value="1"/>
</dbReference>
<evidence type="ECO:0000259" key="7">
    <source>
        <dbReference type="PROSITE" id="PS50066"/>
    </source>
</evidence>
<feature type="coiled-coil region" evidence="6">
    <location>
        <begin position="86"/>
        <end position="113"/>
    </location>
</feature>
<evidence type="ECO:0000313" key="8">
    <source>
        <dbReference type="EnsemblPlants" id="Kaladp0057s0074.1.v1.1"/>
    </source>
</evidence>
<keyword evidence="9" id="KW-1185">Reference proteome</keyword>
<dbReference type="GO" id="GO:0000981">
    <property type="term" value="F:DNA-binding transcription factor activity, RNA polymerase II-specific"/>
    <property type="evidence" value="ECO:0007669"/>
    <property type="project" value="TreeGrafter"/>
</dbReference>
<accession>A0A7N0U774</accession>
<comment type="subcellular location">
    <subcellularLocation>
        <location evidence="1">Nucleus</location>
    </subcellularLocation>
</comment>
<keyword evidence="6" id="KW-0175">Coiled coil</keyword>
<dbReference type="GO" id="GO:0000978">
    <property type="term" value="F:RNA polymerase II cis-regulatory region sequence-specific DNA binding"/>
    <property type="evidence" value="ECO:0007669"/>
    <property type="project" value="TreeGrafter"/>
</dbReference>
<dbReference type="OMA" id="ETCAIIH"/>
<dbReference type="InterPro" id="IPR036879">
    <property type="entry name" value="TF_MADSbox_sf"/>
</dbReference>
<name>A0A7N0U774_KALFE</name>